<dbReference type="GO" id="GO:0003924">
    <property type="term" value="F:GTPase activity"/>
    <property type="evidence" value="ECO:0007669"/>
    <property type="project" value="TreeGrafter"/>
</dbReference>
<dbReference type="SUPFAM" id="SSF52540">
    <property type="entry name" value="P-loop containing nucleoside triphosphate hydrolases"/>
    <property type="match status" value="1"/>
</dbReference>
<dbReference type="GO" id="GO:0003746">
    <property type="term" value="F:translation elongation factor activity"/>
    <property type="evidence" value="ECO:0007669"/>
    <property type="project" value="TreeGrafter"/>
</dbReference>
<dbReference type="GO" id="GO:1990904">
    <property type="term" value="C:ribonucleoprotein complex"/>
    <property type="evidence" value="ECO:0007669"/>
    <property type="project" value="TreeGrafter"/>
</dbReference>
<dbReference type="SUPFAM" id="SSF46689">
    <property type="entry name" value="Homeodomain-like"/>
    <property type="match status" value="1"/>
</dbReference>
<dbReference type="InterPro" id="IPR009057">
    <property type="entry name" value="Homeodomain-like_sf"/>
</dbReference>
<dbReference type="PANTHER" id="PTHR42908">
    <property type="entry name" value="TRANSLATION ELONGATION FACTOR-RELATED"/>
    <property type="match status" value="1"/>
</dbReference>
<gene>
    <name evidence="2" type="ORF">CPAV1605_1020</name>
</gene>
<dbReference type="PROSITE" id="PS50090">
    <property type="entry name" value="MYB_LIKE"/>
    <property type="match status" value="1"/>
</dbReference>
<dbReference type="AlphaFoldDB" id="A0A5E8CM19"/>
<protein>
    <recommendedName>
        <fullName evidence="1">Myb-like domain-containing protein</fullName>
    </recommendedName>
</protein>
<evidence type="ECO:0000313" key="2">
    <source>
        <dbReference type="EMBL" id="VVU95272.1"/>
    </source>
</evidence>
<dbReference type="CDD" id="cd00167">
    <property type="entry name" value="SANT"/>
    <property type="match status" value="1"/>
</dbReference>
<accession>A0A5E8CM19</accession>
<evidence type="ECO:0000259" key="1">
    <source>
        <dbReference type="PROSITE" id="PS50090"/>
    </source>
</evidence>
<reference evidence="2" key="1">
    <citation type="submission" date="2019-09" db="EMBL/GenBank/DDBJ databases">
        <authorList>
            <person name="Needham M D."/>
        </authorList>
    </citation>
    <scope>NUCLEOTIDE SEQUENCE</scope>
</reference>
<feature type="domain" description="Myb-like" evidence="1">
    <location>
        <begin position="55"/>
        <end position="113"/>
    </location>
</feature>
<proteinExistence type="predicted"/>
<dbReference type="Gene3D" id="3.90.1430.10">
    <property type="entry name" value="Yeast translation eEF2 (G' domain)"/>
    <property type="match status" value="1"/>
</dbReference>
<organism evidence="2">
    <name type="scientific">seawater metagenome</name>
    <dbReference type="NCBI Taxonomy" id="1561972"/>
    <lineage>
        <taxon>unclassified sequences</taxon>
        <taxon>metagenomes</taxon>
        <taxon>ecological metagenomes</taxon>
    </lineage>
</organism>
<dbReference type="PANTHER" id="PTHR42908:SF3">
    <property type="entry name" value="ELONGATION FACTOR-LIKE GTPASE 1"/>
    <property type="match status" value="1"/>
</dbReference>
<dbReference type="GO" id="GO:0005829">
    <property type="term" value="C:cytosol"/>
    <property type="evidence" value="ECO:0007669"/>
    <property type="project" value="TreeGrafter"/>
</dbReference>
<sequence length="323" mass="38799">MVMLHESKVSKIKSINISCDSVEEYELFLKAIKIDGAFFISNAKLNLVSIFYEKDRNVNLRDWTLEQHRALEYALKNHAKEMYETKEERWKSIIKEIDGKNSKECLDHFKYVREHVLKIKEKENEIIDIQESIFRFDYMPINFHKMIVLHDCINGNFKNPKEEFILIIYKFDILLFSFELTPEETYQRLKSIIDKYENIEMHNVYFASSDLRCCFNLLSFAEYYQNKFNLSPQELENNLWGDNYYTPKEGWSNENKKIERAFNNLIIKPLIKLYGAISLKDDDKINNMLKTLNIKVDDKYDFNHVINQWFPLQDILIRDFINI</sequence>
<name>A0A5E8CM19_9ZZZZ</name>
<dbReference type="EMBL" id="CABVLZ010000004">
    <property type="protein sequence ID" value="VVU95272.1"/>
    <property type="molecule type" value="Genomic_DNA"/>
</dbReference>
<dbReference type="InterPro" id="IPR001005">
    <property type="entry name" value="SANT/Myb"/>
</dbReference>
<dbReference type="InterPro" id="IPR027417">
    <property type="entry name" value="P-loop_NTPase"/>
</dbReference>
<dbReference type="Gene3D" id="1.10.10.60">
    <property type="entry name" value="Homeodomain-like"/>
    <property type="match status" value="1"/>
</dbReference>